<evidence type="ECO:0000256" key="7">
    <source>
        <dbReference type="ARBA" id="ARBA00022837"/>
    </source>
</evidence>
<dbReference type="SUPFAM" id="SSF49265">
    <property type="entry name" value="Fibronectin type III"/>
    <property type="match status" value="1"/>
</dbReference>
<dbReference type="InterPro" id="IPR022398">
    <property type="entry name" value="Peptidase_S8_His-AS"/>
</dbReference>
<feature type="domain" description="Calx-beta" evidence="13">
    <location>
        <begin position="757"/>
        <end position="846"/>
    </location>
</feature>
<organism evidence="14 15">
    <name type="scientific">Pseudanabaena cinerea FACHB-1277</name>
    <dbReference type="NCBI Taxonomy" id="2949581"/>
    <lineage>
        <taxon>Bacteria</taxon>
        <taxon>Bacillati</taxon>
        <taxon>Cyanobacteriota</taxon>
        <taxon>Cyanophyceae</taxon>
        <taxon>Pseudanabaenales</taxon>
        <taxon>Pseudanabaenaceae</taxon>
        <taxon>Pseudanabaena</taxon>
        <taxon>Pseudanabaena cinerea</taxon>
    </lineage>
</organism>
<keyword evidence="15" id="KW-1185">Reference proteome</keyword>
<dbReference type="PANTHER" id="PTHR11878">
    <property type="entry name" value="SODIUM/CALCIUM EXCHANGER"/>
    <property type="match status" value="1"/>
</dbReference>
<dbReference type="InterPro" id="IPR028994">
    <property type="entry name" value="Integrin_alpha_N"/>
</dbReference>
<evidence type="ECO:0000259" key="12">
    <source>
        <dbReference type="SMART" id="SM00060"/>
    </source>
</evidence>
<dbReference type="InterPro" id="IPR023828">
    <property type="entry name" value="Peptidase_S8_Ser-AS"/>
</dbReference>
<reference evidence="14" key="1">
    <citation type="journal article" date="2015" name="ISME J.">
        <title>Draft Genome Sequence of Streptomyces incarnatus NRRL8089, which Produces the Nucleoside Antibiotic Sinefungin.</title>
        <authorList>
            <person name="Oshima K."/>
            <person name="Hattori M."/>
            <person name="Shimizu H."/>
            <person name="Fukuda K."/>
            <person name="Nemoto M."/>
            <person name="Inagaki K."/>
            <person name="Tamura T."/>
        </authorList>
    </citation>
    <scope>NUCLEOTIDE SEQUENCE</scope>
    <source>
        <strain evidence="14">FACHB-1277</strain>
    </source>
</reference>
<gene>
    <name evidence="14" type="ORF">H6F44_02600</name>
</gene>
<evidence type="ECO:0000256" key="3">
    <source>
        <dbReference type="ARBA" id="ARBA00022729"/>
    </source>
</evidence>
<dbReference type="InterPro" id="IPR023827">
    <property type="entry name" value="Peptidase_S8_Asp-AS"/>
</dbReference>
<keyword evidence="4" id="KW-0677">Repeat</keyword>
<comment type="caution">
    <text evidence="14">The sequence shown here is derived from an EMBL/GenBank/DDBJ whole genome shotgun (WGS) entry which is preliminary data.</text>
</comment>
<protein>
    <submittedName>
        <fullName evidence="14">S8 family serine peptidase</fullName>
    </submittedName>
</protein>
<name>A0A926US40_9CYAN</name>
<evidence type="ECO:0000256" key="9">
    <source>
        <dbReference type="PIRSR" id="PIRSR615500-1"/>
    </source>
</evidence>
<evidence type="ECO:0000256" key="10">
    <source>
        <dbReference type="PROSITE-ProRule" id="PRU01240"/>
    </source>
</evidence>
<evidence type="ECO:0000256" key="2">
    <source>
        <dbReference type="ARBA" id="ARBA00022670"/>
    </source>
</evidence>
<evidence type="ECO:0000256" key="11">
    <source>
        <dbReference type="RuleBase" id="RU003355"/>
    </source>
</evidence>
<dbReference type="CDD" id="cd07473">
    <property type="entry name" value="Peptidases_S8_Subtilisin_like"/>
    <property type="match status" value="1"/>
</dbReference>
<dbReference type="GO" id="GO:0007154">
    <property type="term" value="P:cell communication"/>
    <property type="evidence" value="ECO:0007669"/>
    <property type="project" value="InterPro"/>
</dbReference>
<dbReference type="SMART" id="SM00060">
    <property type="entry name" value="FN3"/>
    <property type="match status" value="1"/>
</dbReference>
<dbReference type="PANTHER" id="PTHR11878:SF65">
    <property type="entry name" value="NA_CA-EXCHANGE PROTEIN, ISOFORM G"/>
    <property type="match status" value="1"/>
</dbReference>
<accession>A0A926US40</accession>
<dbReference type="PROSITE" id="PS00138">
    <property type="entry name" value="SUBTILASE_SER"/>
    <property type="match status" value="1"/>
</dbReference>
<dbReference type="InterPro" id="IPR051171">
    <property type="entry name" value="CaCA"/>
</dbReference>
<keyword evidence="2 10" id="KW-0645">Protease</keyword>
<dbReference type="InterPro" id="IPR003644">
    <property type="entry name" value="Calx_beta"/>
</dbReference>
<dbReference type="GO" id="GO:0006508">
    <property type="term" value="P:proteolysis"/>
    <property type="evidence" value="ECO:0007669"/>
    <property type="project" value="UniProtKB-KW"/>
</dbReference>
<evidence type="ECO:0000256" key="8">
    <source>
        <dbReference type="ARBA" id="ARBA00023065"/>
    </source>
</evidence>
<dbReference type="SUPFAM" id="SSF141072">
    <property type="entry name" value="CalX-like"/>
    <property type="match status" value="6"/>
</dbReference>
<feature type="domain" description="Calx-beta" evidence="13">
    <location>
        <begin position="2204"/>
        <end position="2307"/>
    </location>
</feature>
<dbReference type="SUPFAM" id="SSF69318">
    <property type="entry name" value="Integrin alpha N-terminal domain"/>
    <property type="match status" value="1"/>
</dbReference>
<dbReference type="Pfam" id="PF03160">
    <property type="entry name" value="Calx-beta"/>
    <property type="match status" value="6"/>
</dbReference>
<sequence>MSDNQNLGLNFNASNDINNPFLPTLPDALGIVKTKLQQAASNSALFYQVFGDKANIPEIQSVRTQWAIGDFSQLPQVQILSAANMNGADGAYSSSTQKIYLSEALSQSNFAIGVLVEETFHWLDDRVGTDTKGDEGELARVLVLGESVSNAELARIKQEDDRGFIIAEGQSIFVEKSGSSVTIESQGNGKLIKSANNLLSAQIGNDTPISIKYNGLQIYTTIFAGWETVAVENIGGQNQLLWKSASTNSISLWNLDSNWNFLSSAGVLALNSGSTLVQETNFGLDLNGDSVIGSVNLEWQGNTKLVKDAANLLYAQVGSNTPIAIKYNGSQIYTTIFAGWETVAVENLGGQNQLLWKSAVTNSISLWNLDSNWNFLSSAGVIPLNSGSALAQGTNFGIDLNSNNYIGATPVSIESQGSTKLVKDGAKLLYAQIGNNTPIAIKYNGSQIYTTIFAGWETVAVENIGGQNQLLWKSASTNSISVWNLDSNWNFLSSAGVIALNSGSALIQETNFSLDLNGDSFIGAVNLEWQGNTKLVKDAAHLLYAQVGSNTPIAIKYNGSQVYTTIFAGWETVAVENIGGQNQLLWKSASTNSISVWSLDSNWNFLSSSGVIALNSGSALIQETNFGLDLNGDSVVGPVNLELQGNTKLVKDATNLLYAQVGSNTPIAIKYNGSQIYTTIFAGWETVAVENIGGQNQLLWKSASTNSISLWNLDSNWNFLSSAGVIPLNSGSTLIQETNFGLDLNGDGFVGQSVSVVTVAATDNVAAETISGQTINNGTFTLTRTGTNTAIAVNYTLSGTAANGTDYITLNGVANFAVGAATAIVSVSPIDDALFEGNETVILTLASGSGYTLGALNTSTITINDNDLPIIAISANDASAGEVAAGQTQNSGQFTLTRTGNTAAALAVGYTVSGTATNGVDYSSLNGSVTFAAGASTAFVNVNVTDDLAVEGSETVVLTLNTNASIYSLGANNIAMVNITDDDPAYQSNELLIKIPVGGTNAQLLNFAQSYGAVSVENFVQSTQALGSTLSQWRIVNFAAGSDIQAAKNAFGQLGNFDAVEFNYTLNLNWTPNDSQFSQLWGLNNISQTGGTTDADIDAVEAWDIQKGNRSVVVAVIDTGVDYTHQDLAANMWKNPGEIVGNGLDDDGNGFIDDIYGYDFINKDSNPMDDHSHGTHVAGTIGAVGNNNLGVIGVSPNVSIMGLKFLGANGSGNTVNAARAVDYAVSKGAKIINASFGGGPYSQLMFDALSRANNVGVLFIAAAGNDYGNNNDTNPRYPSNYDLPNVISVAATDHRDQLAFFSNYGANTVDLGAPGVNILSTIPNNGYDFYDGTSMATPHVAGAAALLLAANSNLNVTQIRQTLMNTTDQMSSLQGKTVTGGRLNLNKAISSVSLPSLTINDVTIAEGNSGTSNAVFTVTRTGNATQSITVNYATANNTATAGSDYTGTSGILTFATNETSKTITVPVIGDTAVEGNETFFVNLSNAVNATIVDNQGLGTIINDDLPSLTINDVTIAEGNSGTSNAVFTVTRTGNATQSITVNYATANNTATAGSDYTGTSGTLTFATNETTKTFTVPIIGDTTVEGNETFFVNLSNAVNATIIDSQGLGTITNDDLPTLAINDVTIVEGNSGTSNAVFTVTRTGNATQSITVNYATANNSATAGSDYTGTSGSLTFATNETSKTILVPIIGDTTVEGNETFFVNLSNAVNATIADSQGLGTITNDDIEIIPTSPFTSIDVGLIGVYGKNVNWGDYDSDGDLDILLTGGIGSINNNISKVYRNDGGSFIDINAPLLGVEGDSAWGDYDNDGDLDILLTGSGFSKIYRNDGGTFTDINASLIGVSVSSVDWGDYDNDGDLDILLIGNSPHTIPFQSYYVSKVYRNDNNNFIDINASIIGAAFGSASWGDYDKDGDLDILVTGYTNSNVFTSKVYRNDNGNFTDIAAPLTSIYGESAWGDYDNDGDLDILLSGRTTNDISLNRKTLIYRNNGGAFTDIGIVLDSRDGIGGWGDYDNDGDLDILFTGSYSSGGNPFLYRNDNGNFTYLFVSTYVAGDQVTGSSGVWGDYDNDGDLDILATGNISPTYSALATRIYRNNATNSNTSPSAPTSLSASTNASSVTLSWNKATDSRTPQNGLTYNLRVGTTSGGSNIISPMSNSNGYRKVAEAGNANQATNWTLKNLAPGTYYWSVQAIDTAFAGSTFATEGSFTILPSIVTIAASDPDASETTTGQTANNGQFTLVRSGDVTSALTVNYSITGTATNGVDYNTLSQSVTFAAGSSTATVSVIPEDQFRTDFAFEGNETVILTLSSGAGYTIGSSNTATVAIADNETDTVSNSITGAKSVGGGTQSFSDFIDVNDEDWYLIPLASATASSITFTYGLNNLSHDALVELRNSNGTVLSSTGLSFPSGSIYPSTQSAPSRTVTLAGGSNYYLRVISTSIWGTAYNLVTTRPGISAGG</sequence>
<feature type="active site" description="Charge relay system" evidence="9 10">
    <location>
        <position position="1334"/>
    </location>
</feature>
<dbReference type="EMBL" id="JACJPY010000005">
    <property type="protein sequence ID" value="MBD2149020.1"/>
    <property type="molecule type" value="Genomic_DNA"/>
</dbReference>
<dbReference type="Pfam" id="PF00082">
    <property type="entry name" value="Peptidase_S8"/>
    <property type="match status" value="1"/>
</dbReference>
<comment type="similarity">
    <text evidence="1 10 11">Belongs to the peptidase S8 family.</text>
</comment>
<dbReference type="PROSITE" id="PS00136">
    <property type="entry name" value="SUBTILASE_ASP"/>
    <property type="match status" value="1"/>
</dbReference>
<dbReference type="InterPro" id="IPR013783">
    <property type="entry name" value="Ig-like_fold"/>
</dbReference>
<dbReference type="InterPro" id="IPR000209">
    <property type="entry name" value="Peptidase_S8/S53_dom"/>
</dbReference>
<dbReference type="PRINTS" id="PR00723">
    <property type="entry name" value="SUBTILISIN"/>
</dbReference>
<dbReference type="Gene3D" id="2.60.40.2030">
    <property type="match status" value="6"/>
</dbReference>
<feature type="domain" description="Calx-beta" evidence="13">
    <location>
        <begin position="1387"/>
        <end position="1484"/>
    </location>
</feature>
<dbReference type="GO" id="GO:0016020">
    <property type="term" value="C:membrane"/>
    <property type="evidence" value="ECO:0007669"/>
    <property type="project" value="InterPro"/>
</dbReference>
<feature type="domain" description="Calx-beta" evidence="13">
    <location>
        <begin position="870"/>
        <end position="961"/>
    </location>
</feature>
<reference evidence="14" key="2">
    <citation type="submission" date="2020-08" db="EMBL/GenBank/DDBJ databases">
        <authorList>
            <person name="Chen M."/>
            <person name="Teng W."/>
            <person name="Zhao L."/>
            <person name="Hu C."/>
            <person name="Zhou Y."/>
            <person name="Han B."/>
            <person name="Song L."/>
            <person name="Shu W."/>
        </authorList>
    </citation>
    <scope>NUCLEOTIDE SEQUENCE</scope>
    <source>
        <strain evidence="14">FACHB-1277</strain>
    </source>
</reference>
<dbReference type="SMART" id="SM00237">
    <property type="entry name" value="Calx_beta"/>
    <property type="match status" value="6"/>
</dbReference>
<feature type="active site" description="Charge relay system" evidence="9 10">
    <location>
        <position position="1173"/>
    </location>
</feature>
<dbReference type="Proteomes" id="UP000631421">
    <property type="component" value="Unassembled WGS sequence"/>
</dbReference>
<evidence type="ECO:0000259" key="13">
    <source>
        <dbReference type="SMART" id="SM00237"/>
    </source>
</evidence>
<dbReference type="Pfam" id="PF07483">
    <property type="entry name" value="W_rich_C"/>
    <property type="match status" value="5"/>
</dbReference>
<feature type="domain" description="Fibronectin type-III" evidence="12">
    <location>
        <begin position="2102"/>
        <end position="2197"/>
    </location>
</feature>
<feature type="domain" description="Calx-beta" evidence="13">
    <location>
        <begin position="1609"/>
        <end position="1706"/>
    </location>
</feature>
<dbReference type="InterPro" id="IPR038081">
    <property type="entry name" value="CalX-like_sf"/>
</dbReference>
<keyword evidence="8" id="KW-0406">Ion transport</keyword>
<proteinExistence type="inferred from homology"/>
<feature type="active site" description="Charge relay system" evidence="9 10">
    <location>
        <position position="1118"/>
    </location>
</feature>
<evidence type="ECO:0000256" key="1">
    <source>
        <dbReference type="ARBA" id="ARBA00011073"/>
    </source>
</evidence>
<dbReference type="Gene3D" id="2.60.40.10">
    <property type="entry name" value="Immunoglobulins"/>
    <property type="match status" value="1"/>
</dbReference>
<evidence type="ECO:0000256" key="4">
    <source>
        <dbReference type="ARBA" id="ARBA00022737"/>
    </source>
</evidence>
<dbReference type="SUPFAM" id="SSF52743">
    <property type="entry name" value="Subtilisin-like"/>
    <property type="match status" value="1"/>
</dbReference>
<keyword evidence="3" id="KW-0732">Signal</keyword>
<dbReference type="InterPro" id="IPR011121">
    <property type="entry name" value="Trp-rich_dom"/>
</dbReference>
<dbReference type="PROSITE" id="PS00137">
    <property type="entry name" value="SUBTILASE_HIS"/>
    <property type="match status" value="1"/>
</dbReference>
<dbReference type="Pfam" id="PF13517">
    <property type="entry name" value="FG-GAP_3"/>
    <property type="match status" value="3"/>
</dbReference>
<dbReference type="RefSeq" id="WP_190349362.1">
    <property type="nucleotide sequence ID" value="NZ_JACJPY010000005.1"/>
</dbReference>
<dbReference type="InterPro" id="IPR036852">
    <property type="entry name" value="Peptidase_S8/S53_dom_sf"/>
</dbReference>
<dbReference type="GO" id="GO:0004252">
    <property type="term" value="F:serine-type endopeptidase activity"/>
    <property type="evidence" value="ECO:0007669"/>
    <property type="project" value="UniProtKB-UniRule"/>
</dbReference>
<keyword evidence="8" id="KW-0813">Transport</keyword>
<evidence type="ECO:0000256" key="6">
    <source>
        <dbReference type="ARBA" id="ARBA00022825"/>
    </source>
</evidence>
<keyword evidence="6 10" id="KW-0720">Serine protease</keyword>
<dbReference type="InterPro" id="IPR034204">
    <property type="entry name" value="PfSUB1-like_cat_dom"/>
</dbReference>
<dbReference type="GO" id="GO:0030001">
    <property type="term" value="P:metal ion transport"/>
    <property type="evidence" value="ECO:0007669"/>
    <property type="project" value="TreeGrafter"/>
</dbReference>
<dbReference type="InterPro" id="IPR015500">
    <property type="entry name" value="Peptidase_S8_subtilisin-rel"/>
</dbReference>
<feature type="domain" description="Calx-beta" evidence="13">
    <location>
        <begin position="1487"/>
        <end position="1595"/>
    </location>
</feature>
<evidence type="ECO:0000256" key="5">
    <source>
        <dbReference type="ARBA" id="ARBA00022801"/>
    </source>
</evidence>
<dbReference type="PROSITE" id="PS51892">
    <property type="entry name" value="SUBTILASE"/>
    <property type="match status" value="1"/>
</dbReference>
<keyword evidence="5 10" id="KW-0378">Hydrolase</keyword>
<evidence type="ECO:0000313" key="15">
    <source>
        <dbReference type="Proteomes" id="UP000631421"/>
    </source>
</evidence>
<dbReference type="InterPro" id="IPR003961">
    <property type="entry name" value="FN3_dom"/>
</dbReference>
<dbReference type="InterPro" id="IPR013517">
    <property type="entry name" value="FG-GAP"/>
</dbReference>
<keyword evidence="7" id="KW-0106">Calcium</keyword>
<dbReference type="CDD" id="cd00063">
    <property type="entry name" value="FN3"/>
    <property type="match status" value="1"/>
</dbReference>
<evidence type="ECO:0000313" key="14">
    <source>
        <dbReference type="EMBL" id="MBD2149020.1"/>
    </source>
</evidence>
<dbReference type="InterPro" id="IPR036116">
    <property type="entry name" value="FN3_sf"/>
</dbReference>
<dbReference type="Gene3D" id="3.40.50.200">
    <property type="entry name" value="Peptidase S8/S53 domain"/>
    <property type="match status" value="1"/>
</dbReference>
<dbReference type="Gene3D" id="2.130.10.130">
    <property type="entry name" value="Integrin alpha, N-terminal"/>
    <property type="match status" value="1"/>
</dbReference>